<feature type="compositionally biased region" description="Basic and acidic residues" evidence="1">
    <location>
        <begin position="416"/>
        <end position="434"/>
    </location>
</feature>
<feature type="compositionally biased region" description="Acidic residues" evidence="1">
    <location>
        <begin position="435"/>
        <end position="452"/>
    </location>
</feature>
<keyword evidence="4" id="KW-1185">Reference proteome</keyword>
<feature type="compositionally biased region" description="Acidic residues" evidence="1">
    <location>
        <begin position="323"/>
        <end position="342"/>
    </location>
</feature>
<organism evidence="3 4">
    <name type="scientific">Acrodontium crateriforme</name>
    <dbReference type="NCBI Taxonomy" id="150365"/>
    <lineage>
        <taxon>Eukaryota</taxon>
        <taxon>Fungi</taxon>
        <taxon>Dikarya</taxon>
        <taxon>Ascomycota</taxon>
        <taxon>Pezizomycotina</taxon>
        <taxon>Dothideomycetes</taxon>
        <taxon>Dothideomycetidae</taxon>
        <taxon>Mycosphaerellales</taxon>
        <taxon>Teratosphaeriaceae</taxon>
        <taxon>Acrodontium</taxon>
    </lineage>
</organism>
<evidence type="ECO:0000313" key="4">
    <source>
        <dbReference type="Proteomes" id="UP001303373"/>
    </source>
</evidence>
<feature type="compositionally biased region" description="Basic and acidic residues" evidence="1">
    <location>
        <begin position="240"/>
        <end position="251"/>
    </location>
</feature>
<feature type="compositionally biased region" description="Acidic residues" evidence="1">
    <location>
        <begin position="397"/>
        <end position="411"/>
    </location>
</feature>
<dbReference type="EMBL" id="CP138583">
    <property type="protein sequence ID" value="WPH00412.1"/>
    <property type="molecule type" value="Genomic_DNA"/>
</dbReference>
<dbReference type="Pfam" id="PF09816">
    <property type="entry name" value="EAF"/>
    <property type="match status" value="1"/>
</dbReference>
<proteinExistence type="predicted"/>
<feature type="compositionally biased region" description="Basic and acidic residues" evidence="1">
    <location>
        <begin position="167"/>
        <end position="191"/>
    </location>
</feature>
<gene>
    <name evidence="3" type="ORF">R9X50_00323900</name>
</gene>
<dbReference type="AlphaFoldDB" id="A0AAQ3M3L9"/>
<name>A0AAQ3M3L9_9PEZI</name>
<feature type="region of interest" description="Disordered" evidence="1">
    <location>
        <begin position="383"/>
        <end position="484"/>
    </location>
</feature>
<feature type="compositionally biased region" description="Polar residues" evidence="1">
    <location>
        <begin position="195"/>
        <end position="209"/>
    </location>
</feature>
<feature type="region of interest" description="Disordered" evidence="1">
    <location>
        <begin position="133"/>
        <end position="302"/>
    </location>
</feature>
<evidence type="ECO:0000259" key="2">
    <source>
        <dbReference type="Pfam" id="PF09816"/>
    </source>
</evidence>
<sequence>MTAAVDLKASATLPVRLGTSFSQNQSPRGEDRRWNSLRYNHKPRLRNANDAKCFIKPSKEAGESRLTLRDGDDEYKFNGQHGEMPDSYVLVFQGSGKDKEAVLERIGTHHAFNLVQTPGDDSATKLEQRYPHIFLDSDDSSGGKEGNLFGEEGDDADQDADPSNPFDYRHFLKDERDETKDEVSDSRRRAADSPVIQSRSGTTPLTQATKRAPLERSSSNTSIFQKKKKAPIKQAPPPVQKEKTEPRRAKTSEAPPADSSSRVERKPAAKPKLALPEVRLERKATIPAEVPSSSPEAASDHEGELMLDDDHDVDEMDIDEIDNAFPETNDDDDGELILEDFDNGPSKSRTEPKAMSLALSGQIGGGPISLRSAVNSPAVAQLNGSPMIRHPARAADSTEEFELGLDEDEPSSPEPPRQHRYDTSVEYPRHPGPDDHEDAMSDEDDADVEDLELPSPAQSHVLNVSSATVTSHAPVNNTVGDDDDDLDMQLALALGETDDAAAVPIESDEESEEE</sequence>
<feature type="compositionally biased region" description="Low complexity" evidence="1">
    <location>
        <begin position="287"/>
        <end position="297"/>
    </location>
</feature>
<feature type="region of interest" description="Disordered" evidence="1">
    <location>
        <begin position="323"/>
        <end position="371"/>
    </location>
</feature>
<evidence type="ECO:0000313" key="3">
    <source>
        <dbReference type="EMBL" id="WPH00412.1"/>
    </source>
</evidence>
<accession>A0AAQ3M3L9</accession>
<feature type="compositionally biased region" description="Acidic residues" evidence="1">
    <location>
        <begin position="151"/>
        <end position="160"/>
    </location>
</feature>
<feature type="domain" description="Transcription elongation factor Eaf N-terminal" evidence="2">
    <location>
        <begin position="14"/>
        <end position="118"/>
    </location>
</feature>
<dbReference type="InterPro" id="IPR019194">
    <property type="entry name" value="Tscrpt_elong_fac_Eaf_N"/>
</dbReference>
<reference evidence="3 4" key="1">
    <citation type="submission" date="2023-11" db="EMBL/GenBank/DDBJ databases">
        <title>An acidophilic fungus is an integral part of prey digestion in a carnivorous sundew plant.</title>
        <authorList>
            <person name="Tsai I.J."/>
        </authorList>
    </citation>
    <scope>NUCLEOTIDE SEQUENCE [LARGE SCALE GENOMIC DNA]</scope>
    <source>
        <strain evidence="3">169a</strain>
    </source>
</reference>
<evidence type="ECO:0000256" key="1">
    <source>
        <dbReference type="SAM" id="MobiDB-lite"/>
    </source>
</evidence>
<protein>
    <recommendedName>
        <fullName evidence="2">Transcription elongation factor Eaf N-terminal domain-containing protein</fullName>
    </recommendedName>
</protein>
<dbReference type="Proteomes" id="UP001303373">
    <property type="component" value="Chromosome 4"/>
</dbReference>
<feature type="compositionally biased region" description="Polar residues" evidence="1">
    <location>
        <begin position="456"/>
        <end position="479"/>
    </location>
</feature>